<dbReference type="EMBL" id="KK116946">
    <property type="protein sequence ID" value="KFM69152.1"/>
    <property type="molecule type" value="Genomic_DNA"/>
</dbReference>
<evidence type="ECO:0000256" key="10">
    <source>
        <dbReference type="ARBA" id="ARBA00023288"/>
    </source>
</evidence>
<evidence type="ECO:0000256" key="5">
    <source>
        <dbReference type="ARBA" id="ARBA00022729"/>
    </source>
</evidence>
<organism evidence="14 15">
    <name type="scientific">Stegodyphus mimosarum</name>
    <name type="common">African social velvet spider</name>
    <dbReference type="NCBI Taxonomy" id="407821"/>
    <lineage>
        <taxon>Eukaryota</taxon>
        <taxon>Metazoa</taxon>
        <taxon>Ecdysozoa</taxon>
        <taxon>Arthropoda</taxon>
        <taxon>Chelicerata</taxon>
        <taxon>Arachnida</taxon>
        <taxon>Araneae</taxon>
        <taxon>Araneomorphae</taxon>
        <taxon>Entelegynae</taxon>
        <taxon>Eresoidea</taxon>
        <taxon>Eresidae</taxon>
        <taxon>Stegodyphus</taxon>
    </lineage>
</organism>
<comment type="function">
    <text evidence="12">Cell surface proteoglycan.</text>
</comment>
<sequence>MRWTISSSINIALLLLEMTVAKSSLPCSNVKFAYKGKGFDDDDVPSAAISGEHLRICERGLTCCTEEMEHKLSTHSRAEFDKLLHTTIGELKDIFETHTHRFDEFFRELLKVSRKGFHDMFVRTYGQLYEQNSYLFSSMFDDLEKYYITGGVDLEDAMDDFFHRLYGKMFQVLNSQHRFDNRYLECVSEQMSELKPFGDVPNKLIIDIKRSFVATRTFVQALSVGKDVVKSIMEVGPTPECSR</sequence>
<evidence type="ECO:0000256" key="11">
    <source>
        <dbReference type="RuleBase" id="RU003518"/>
    </source>
</evidence>
<dbReference type="GO" id="GO:0098552">
    <property type="term" value="C:side of membrane"/>
    <property type="evidence" value="ECO:0007669"/>
    <property type="project" value="UniProtKB-KW"/>
</dbReference>
<feature type="chain" id="PRO_5001829964" evidence="13">
    <location>
        <begin position="24"/>
        <end position="243"/>
    </location>
</feature>
<accession>A0A087TVL3</accession>
<evidence type="ECO:0000313" key="15">
    <source>
        <dbReference type="Proteomes" id="UP000054359"/>
    </source>
</evidence>
<evidence type="ECO:0000256" key="4">
    <source>
        <dbReference type="ARBA" id="ARBA00022622"/>
    </source>
</evidence>
<dbReference type="STRING" id="407821.A0A087TVL3"/>
<dbReference type="GO" id="GO:0045202">
    <property type="term" value="C:synapse"/>
    <property type="evidence" value="ECO:0007669"/>
    <property type="project" value="TreeGrafter"/>
</dbReference>
<comment type="subcellular location">
    <subcellularLocation>
        <location evidence="1 12">Cell membrane</location>
        <topology evidence="1 12">Lipid-anchor</topology>
        <topology evidence="1 12">GPI-anchor</topology>
    </subcellularLocation>
</comment>
<keyword evidence="9 12" id="KW-0357">Heparan sulfate</keyword>
<evidence type="ECO:0000256" key="8">
    <source>
        <dbReference type="ARBA" id="ARBA00023180"/>
    </source>
</evidence>
<dbReference type="GO" id="GO:0005576">
    <property type="term" value="C:extracellular region"/>
    <property type="evidence" value="ECO:0007669"/>
    <property type="project" value="TreeGrafter"/>
</dbReference>
<feature type="signal peptide" evidence="13">
    <location>
        <begin position="1"/>
        <end position="23"/>
    </location>
</feature>
<evidence type="ECO:0000256" key="9">
    <source>
        <dbReference type="ARBA" id="ARBA00023207"/>
    </source>
</evidence>
<protein>
    <submittedName>
        <fullName evidence="14">Glypican-6</fullName>
    </submittedName>
</protein>
<evidence type="ECO:0000313" key="14">
    <source>
        <dbReference type="EMBL" id="KFM69152.1"/>
    </source>
</evidence>
<dbReference type="GO" id="GO:1905475">
    <property type="term" value="P:regulation of protein localization to membrane"/>
    <property type="evidence" value="ECO:0007669"/>
    <property type="project" value="TreeGrafter"/>
</dbReference>
<dbReference type="Pfam" id="PF01153">
    <property type="entry name" value="Glypican"/>
    <property type="match status" value="1"/>
</dbReference>
<dbReference type="AlphaFoldDB" id="A0A087TVL3"/>
<dbReference type="GO" id="GO:0005886">
    <property type="term" value="C:plasma membrane"/>
    <property type="evidence" value="ECO:0007669"/>
    <property type="project" value="UniProtKB-SubCell"/>
</dbReference>
<keyword evidence="6 12" id="KW-0654">Proteoglycan</keyword>
<evidence type="ECO:0000256" key="12">
    <source>
        <dbReference type="RuleBase" id="RU003519"/>
    </source>
</evidence>
<feature type="non-terminal residue" evidence="14">
    <location>
        <position position="243"/>
    </location>
</feature>
<keyword evidence="4 12" id="KW-0336">GPI-anchor</keyword>
<keyword evidence="7 12" id="KW-0472">Membrane</keyword>
<dbReference type="PANTHER" id="PTHR10822">
    <property type="entry name" value="GLYPICAN"/>
    <property type="match status" value="1"/>
</dbReference>
<reference evidence="14 15" key="1">
    <citation type="submission" date="2013-11" db="EMBL/GenBank/DDBJ databases">
        <title>Genome sequencing of Stegodyphus mimosarum.</title>
        <authorList>
            <person name="Bechsgaard J."/>
        </authorList>
    </citation>
    <scope>NUCLEOTIDE SEQUENCE [LARGE SCALE GENOMIC DNA]</scope>
</reference>
<dbReference type="OrthoDB" id="10010764at2759"/>
<comment type="similarity">
    <text evidence="2 11">Belongs to the glypican family.</text>
</comment>
<keyword evidence="10 12" id="KW-0449">Lipoprotein</keyword>
<dbReference type="GO" id="GO:0009986">
    <property type="term" value="C:cell surface"/>
    <property type="evidence" value="ECO:0007669"/>
    <property type="project" value="TreeGrafter"/>
</dbReference>
<name>A0A087TVL3_STEMI</name>
<keyword evidence="5 13" id="KW-0732">Signal</keyword>
<dbReference type="Proteomes" id="UP000054359">
    <property type="component" value="Unassembled WGS sequence"/>
</dbReference>
<evidence type="ECO:0000256" key="3">
    <source>
        <dbReference type="ARBA" id="ARBA00022475"/>
    </source>
</evidence>
<dbReference type="InterPro" id="IPR001863">
    <property type="entry name" value="Glypican"/>
</dbReference>
<evidence type="ECO:0000256" key="7">
    <source>
        <dbReference type="ARBA" id="ARBA00023136"/>
    </source>
</evidence>
<evidence type="ECO:0000256" key="13">
    <source>
        <dbReference type="SAM" id="SignalP"/>
    </source>
</evidence>
<evidence type="ECO:0000256" key="2">
    <source>
        <dbReference type="ARBA" id="ARBA00010260"/>
    </source>
</evidence>
<dbReference type="OMA" id="XEISEAI"/>
<keyword evidence="15" id="KW-1185">Reference proteome</keyword>
<dbReference type="GO" id="GO:0009966">
    <property type="term" value="P:regulation of signal transduction"/>
    <property type="evidence" value="ECO:0007669"/>
    <property type="project" value="InterPro"/>
</dbReference>
<dbReference type="PANTHER" id="PTHR10822:SF30">
    <property type="entry name" value="DALLY-LIKE, ISOFORM A"/>
    <property type="match status" value="1"/>
</dbReference>
<dbReference type="GO" id="GO:0016477">
    <property type="term" value="P:cell migration"/>
    <property type="evidence" value="ECO:0007669"/>
    <property type="project" value="TreeGrafter"/>
</dbReference>
<keyword evidence="8" id="KW-0325">Glycoprotein</keyword>
<keyword evidence="3" id="KW-1003">Cell membrane</keyword>
<proteinExistence type="inferred from homology"/>
<evidence type="ECO:0000256" key="1">
    <source>
        <dbReference type="ARBA" id="ARBA00004609"/>
    </source>
</evidence>
<evidence type="ECO:0000256" key="6">
    <source>
        <dbReference type="ARBA" id="ARBA00022974"/>
    </source>
</evidence>
<gene>
    <name evidence="14" type="ORF">X975_18958</name>
</gene>